<dbReference type="Pfam" id="PF00654">
    <property type="entry name" value="Voltage_CLC"/>
    <property type="match status" value="1"/>
</dbReference>
<evidence type="ECO:0000256" key="3">
    <source>
        <dbReference type="ARBA" id="ARBA00022692"/>
    </source>
</evidence>
<dbReference type="KEGG" id="wfu:AXE80_08570"/>
<feature type="transmembrane region" description="Helical" evidence="10">
    <location>
        <begin position="391"/>
        <end position="414"/>
    </location>
</feature>
<dbReference type="PRINTS" id="PR00762">
    <property type="entry name" value="CLCHANNEL"/>
</dbReference>
<keyword evidence="6 10" id="KW-0472">Membrane</keyword>
<dbReference type="PANTHER" id="PTHR43427">
    <property type="entry name" value="CHLORIDE CHANNEL PROTEIN CLC-E"/>
    <property type="match status" value="1"/>
</dbReference>
<keyword evidence="2" id="KW-0813">Transport</keyword>
<evidence type="ECO:0000313" key="12">
    <source>
        <dbReference type="Proteomes" id="UP000092967"/>
    </source>
</evidence>
<evidence type="ECO:0000256" key="4">
    <source>
        <dbReference type="ARBA" id="ARBA00022989"/>
    </source>
</evidence>
<keyword evidence="12" id="KW-1185">Reference proteome</keyword>
<evidence type="ECO:0000256" key="2">
    <source>
        <dbReference type="ARBA" id="ARBA00022448"/>
    </source>
</evidence>
<accession>A0A1B1Y6C5</accession>
<feature type="transmembrane region" description="Helical" evidence="10">
    <location>
        <begin position="354"/>
        <end position="379"/>
    </location>
</feature>
<dbReference type="CDD" id="cd00400">
    <property type="entry name" value="Voltage_gated_ClC"/>
    <property type="match status" value="1"/>
</dbReference>
<dbReference type="SUPFAM" id="SSF81340">
    <property type="entry name" value="Clc chloride channel"/>
    <property type="match status" value="1"/>
</dbReference>
<keyword evidence="4 10" id="KW-1133">Transmembrane helix</keyword>
<dbReference type="GO" id="GO:0005254">
    <property type="term" value="F:chloride channel activity"/>
    <property type="evidence" value="ECO:0007669"/>
    <property type="project" value="UniProtKB-KW"/>
</dbReference>
<dbReference type="InterPro" id="IPR050368">
    <property type="entry name" value="ClC-type_chloride_channel"/>
</dbReference>
<proteinExistence type="predicted"/>
<keyword evidence="3 10" id="KW-0812">Transmembrane</keyword>
<sequence>MMRKEVIRKGYYNLILNSIWVGILATLLGVSLKNSTAFFEESLLENIEHFPVLYIFLPSIGITIIYFTRKYLFKGKQNKGIKEIFNTLEKRKDELPFYKIPSHYINGFLTVVFGGSTGIEVSTVVATAAIGSSVYKKDKVANAYKTELICAGVAAGVTTLFGSPIAGLLFAIEVISRKVNKTLFLSCAISIAIAQTFIFFFDNKKLFDFEVFNWNYHAIPYMILLSILAGIVAVFFTKSVIFIKTKFAQIKSNFIRVNTGALLVGLGIFIFPALYGDSYHAIPELILTPNYQTISIGFIASLVFIVFLKPIAASLTLGAGGDGGVFAPSIVTGAILGIFIALFCNHFFDTELIVLNFALIGAAAMLSAAIHAPLTALFLTCNIVDNGFALFIPLLIGVYIAKYIAIFLCNYNVYTYEKGKKKLSIQLK</sequence>
<dbReference type="PANTHER" id="PTHR43427:SF6">
    <property type="entry name" value="CHLORIDE CHANNEL PROTEIN CLC-E"/>
    <property type="match status" value="1"/>
</dbReference>
<reference evidence="11 12" key="1">
    <citation type="submission" date="2016-02" db="EMBL/GenBank/DDBJ databases">
        <authorList>
            <person name="Wen L."/>
            <person name="He K."/>
            <person name="Yang H."/>
        </authorList>
    </citation>
    <scope>NUCLEOTIDE SEQUENCE [LARGE SCALE GENOMIC DNA]</scope>
    <source>
        <strain evidence="11 12">CZ1127</strain>
    </source>
</reference>
<dbReference type="GO" id="GO:0034707">
    <property type="term" value="C:chloride channel complex"/>
    <property type="evidence" value="ECO:0007669"/>
    <property type="project" value="UniProtKB-KW"/>
</dbReference>
<gene>
    <name evidence="11" type="ORF">AXE80_08570</name>
</gene>
<keyword evidence="9" id="KW-0407">Ion channel</keyword>
<dbReference type="EMBL" id="CP014224">
    <property type="protein sequence ID" value="ANW96326.1"/>
    <property type="molecule type" value="Genomic_DNA"/>
</dbReference>
<comment type="subcellular location">
    <subcellularLocation>
        <location evidence="1">Membrane</location>
        <topology evidence="1">Multi-pass membrane protein</topology>
    </subcellularLocation>
</comment>
<evidence type="ECO:0000256" key="1">
    <source>
        <dbReference type="ARBA" id="ARBA00004141"/>
    </source>
</evidence>
<dbReference type="STRING" id="1790137.AXE80_08570"/>
<keyword evidence="5" id="KW-0406">Ion transport</keyword>
<feature type="transmembrane region" description="Helical" evidence="10">
    <location>
        <begin position="325"/>
        <end position="348"/>
    </location>
</feature>
<feature type="transmembrane region" description="Helical" evidence="10">
    <location>
        <begin position="12"/>
        <end position="32"/>
    </location>
</feature>
<organism evidence="11 12">
    <name type="scientific">Wenyingzhuangia fucanilytica</name>
    <dbReference type="NCBI Taxonomy" id="1790137"/>
    <lineage>
        <taxon>Bacteria</taxon>
        <taxon>Pseudomonadati</taxon>
        <taxon>Bacteroidota</taxon>
        <taxon>Flavobacteriia</taxon>
        <taxon>Flavobacteriales</taxon>
        <taxon>Flavobacteriaceae</taxon>
        <taxon>Wenyingzhuangia</taxon>
    </lineage>
</organism>
<dbReference type="Proteomes" id="UP000092967">
    <property type="component" value="Chromosome"/>
</dbReference>
<name>A0A1B1Y6C5_9FLAO</name>
<feature type="transmembrane region" description="Helical" evidence="10">
    <location>
        <begin position="255"/>
        <end position="274"/>
    </location>
</feature>
<evidence type="ECO:0000256" key="6">
    <source>
        <dbReference type="ARBA" id="ARBA00023136"/>
    </source>
</evidence>
<feature type="transmembrane region" description="Helical" evidence="10">
    <location>
        <begin position="183"/>
        <end position="201"/>
    </location>
</feature>
<evidence type="ECO:0000256" key="9">
    <source>
        <dbReference type="ARBA" id="ARBA00023303"/>
    </source>
</evidence>
<dbReference type="InterPro" id="IPR001807">
    <property type="entry name" value="ClC"/>
</dbReference>
<feature type="transmembrane region" description="Helical" evidence="10">
    <location>
        <begin position="151"/>
        <end position="171"/>
    </location>
</feature>
<dbReference type="AlphaFoldDB" id="A0A1B1Y6C5"/>
<feature type="transmembrane region" description="Helical" evidence="10">
    <location>
        <begin position="221"/>
        <end position="243"/>
    </location>
</feature>
<dbReference type="InterPro" id="IPR014743">
    <property type="entry name" value="Cl-channel_core"/>
</dbReference>
<feature type="transmembrane region" description="Helical" evidence="10">
    <location>
        <begin position="108"/>
        <end position="131"/>
    </location>
</feature>
<dbReference type="OrthoDB" id="9812438at2"/>
<evidence type="ECO:0000256" key="8">
    <source>
        <dbReference type="ARBA" id="ARBA00023214"/>
    </source>
</evidence>
<evidence type="ECO:0000313" key="11">
    <source>
        <dbReference type="EMBL" id="ANW96326.1"/>
    </source>
</evidence>
<protein>
    <submittedName>
        <fullName evidence="11">Chloride channel protein</fullName>
    </submittedName>
</protein>
<feature type="transmembrane region" description="Helical" evidence="10">
    <location>
        <begin position="52"/>
        <end position="72"/>
    </location>
</feature>
<evidence type="ECO:0000256" key="7">
    <source>
        <dbReference type="ARBA" id="ARBA00023173"/>
    </source>
</evidence>
<feature type="transmembrane region" description="Helical" evidence="10">
    <location>
        <begin position="294"/>
        <end position="313"/>
    </location>
</feature>
<keyword evidence="7" id="KW-0869">Chloride channel</keyword>
<dbReference type="Gene3D" id="1.10.3080.10">
    <property type="entry name" value="Clc chloride channel"/>
    <property type="match status" value="1"/>
</dbReference>
<keyword evidence="8" id="KW-0868">Chloride</keyword>
<evidence type="ECO:0000256" key="10">
    <source>
        <dbReference type="SAM" id="Phobius"/>
    </source>
</evidence>
<evidence type="ECO:0000256" key="5">
    <source>
        <dbReference type="ARBA" id="ARBA00023065"/>
    </source>
</evidence>